<organism evidence="1 2">
    <name type="scientific">Paenibacillus xylanexedens</name>
    <dbReference type="NCBI Taxonomy" id="528191"/>
    <lineage>
        <taxon>Bacteria</taxon>
        <taxon>Bacillati</taxon>
        <taxon>Bacillota</taxon>
        <taxon>Bacilli</taxon>
        <taxon>Bacillales</taxon>
        <taxon>Paenibacillaceae</taxon>
        <taxon>Paenibacillus</taxon>
    </lineage>
</organism>
<evidence type="ECO:0000313" key="2">
    <source>
        <dbReference type="Proteomes" id="UP000810207"/>
    </source>
</evidence>
<gene>
    <name evidence="1" type="ORF">J2Z28_000474</name>
</gene>
<comment type="caution">
    <text evidence="1">The sequence shown here is derived from an EMBL/GenBank/DDBJ whole genome shotgun (WGS) entry which is preliminary data.</text>
</comment>
<evidence type="ECO:0000313" key="1">
    <source>
        <dbReference type="EMBL" id="MBP2243864.1"/>
    </source>
</evidence>
<dbReference type="Proteomes" id="UP000810207">
    <property type="component" value="Unassembled WGS sequence"/>
</dbReference>
<accession>A0ABS4RLT7</accession>
<reference evidence="1 2" key="1">
    <citation type="submission" date="2021-03" db="EMBL/GenBank/DDBJ databases">
        <title>Genomic Encyclopedia of Type Strains, Phase IV (KMG-IV): sequencing the most valuable type-strain genomes for metagenomic binning, comparative biology and taxonomic classification.</title>
        <authorList>
            <person name="Goeker M."/>
        </authorList>
    </citation>
    <scope>NUCLEOTIDE SEQUENCE [LARGE SCALE GENOMIC DNA]</scope>
    <source>
        <strain evidence="1 2">DSM 21292</strain>
    </source>
</reference>
<dbReference type="EMBL" id="JAGIKV010000002">
    <property type="protein sequence ID" value="MBP2243864.1"/>
    <property type="molecule type" value="Genomic_DNA"/>
</dbReference>
<protein>
    <submittedName>
        <fullName evidence="1">Uncharacterized protein</fullName>
    </submittedName>
</protein>
<sequence>MSSFKIVCLREIKQAFGNSISIAILDRIIDNKLKLSIWMVIWTCVKNQQINMTSNHRRSANRGKH</sequence>
<proteinExistence type="predicted"/>
<name>A0ABS4RLT7_PAEXY</name>
<keyword evidence="2" id="KW-1185">Reference proteome</keyword>